<evidence type="ECO:0000313" key="2">
    <source>
        <dbReference type="Proteomes" id="UP000062833"/>
    </source>
</evidence>
<proteinExistence type="predicted"/>
<accession>A0A0M4QND7</accession>
<organism evidence="1 2">
    <name type="scientific">Arthrobacter alpinus</name>
    <dbReference type="NCBI Taxonomy" id="656366"/>
    <lineage>
        <taxon>Bacteria</taxon>
        <taxon>Bacillati</taxon>
        <taxon>Actinomycetota</taxon>
        <taxon>Actinomycetes</taxon>
        <taxon>Micrococcales</taxon>
        <taxon>Micrococcaceae</taxon>
        <taxon>Arthrobacter</taxon>
    </lineage>
</organism>
<evidence type="ECO:0000313" key="1">
    <source>
        <dbReference type="EMBL" id="ALE92822.1"/>
    </source>
</evidence>
<sequence>MFDPGNGGDSAAQDVAELITAFHLPAIGSFGPEDPSLDGLPDYTVYPSPVPEPSSRVSVARSVRDCALQALAALNTLEDRTAACKAAVVDRLMPATTVKATALTLDP</sequence>
<protein>
    <submittedName>
        <fullName evidence="1">Uncharacterized protein</fullName>
    </submittedName>
</protein>
<dbReference type="PATRIC" id="fig|656366.3.peg.2551"/>
<dbReference type="KEGG" id="aaq:AOC05_11830"/>
<dbReference type="Proteomes" id="UP000062833">
    <property type="component" value="Chromosome"/>
</dbReference>
<dbReference type="AlphaFoldDB" id="A0A0M4QND7"/>
<keyword evidence="2" id="KW-1185">Reference proteome</keyword>
<name>A0A0M4QND7_9MICC</name>
<dbReference type="EMBL" id="CP012677">
    <property type="protein sequence ID" value="ALE92822.1"/>
    <property type="molecule type" value="Genomic_DNA"/>
</dbReference>
<gene>
    <name evidence="1" type="ORF">AOC05_11830</name>
</gene>
<reference evidence="2" key="1">
    <citation type="submission" date="2015-09" db="EMBL/GenBank/DDBJ databases">
        <title>Complete genome of Arthrobacter alpinus strain R3.8.</title>
        <authorList>
            <person name="See-Too W.S."/>
            <person name="Chan K.G."/>
        </authorList>
    </citation>
    <scope>NUCLEOTIDE SEQUENCE [LARGE SCALE GENOMIC DNA]</scope>
    <source>
        <strain evidence="2">R3.8</strain>
    </source>
</reference>